<feature type="transmembrane region" description="Helical" evidence="10">
    <location>
        <begin position="124"/>
        <end position="148"/>
    </location>
</feature>
<protein>
    <recommendedName>
        <fullName evidence="2">histidine kinase</fullName>
        <ecNumber evidence="2">2.7.13.3</ecNumber>
    </recommendedName>
</protein>
<keyword evidence="13" id="KW-1185">Reference proteome</keyword>
<keyword evidence="6 12" id="KW-0418">Kinase</keyword>
<dbReference type="PANTHER" id="PTHR24421:SF10">
    <property type="entry name" value="NITRATE_NITRITE SENSOR PROTEIN NARQ"/>
    <property type="match status" value="1"/>
</dbReference>
<keyword evidence="10" id="KW-0472">Membrane</keyword>
<dbReference type="InterPro" id="IPR050482">
    <property type="entry name" value="Sensor_HK_TwoCompSys"/>
</dbReference>
<evidence type="ECO:0000256" key="6">
    <source>
        <dbReference type="ARBA" id="ARBA00022777"/>
    </source>
</evidence>
<evidence type="ECO:0000256" key="8">
    <source>
        <dbReference type="ARBA" id="ARBA00023012"/>
    </source>
</evidence>
<keyword evidence="5" id="KW-0547">Nucleotide-binding</keyword>
<evidence type="ECO:0000313" key="12">
    <source>
        <dbReference type="EMBL" id="MDV2686109.1"/>
    </source>
</evidence>
<feature type="domain" description="Signal transduction histidine kinase subgroup 3 dimerisation and phosphoacceptor" evidence="11">
    <location>
        <begin position="183"/>
        <end position="245"/>
    </location>
</feature>
<evidence type="ECO:0000256" key="10">
    <source>
        <dbReference type="SAM" id="Phobius"/>
    </source>
</evidence>
<dbReference type="RefSeq" id="WP_317123276.1">
    <property type="nucleotide sequence ID" value="NZ_JAWJBA010000006.1"/>
</dbReference>
<accession>A0ABU3XDZ4</accession>
<feature type="coiled-coil region" evidence="9">
    <location>
        <begin position="151"/>
        <end position="185"/>
    </location>
</feature>
<proteinExistence type="predicted"/>
<name>A0ABU3XDZ4_9BACI</name>
<feature type="transmembrane region" description="Helical" evidence="10">
    <location>
        <begin position="84"/>
        <end position="112"/>
    </location>
</feature>
<evidence type="ECO:0000256" key="4">
    <source>
        <dbReference type="ARBA" id="ARBA00022679"/>
    </source>
</evidence>
<comment type="caution">
    <text evidence="12">The sequence shown here is derived from an EMBL/GenBank/DDBJ whole genome shotgun (WGS) entry which is preliminary data.</text>
</comment>
<comment type="catalytic activity">
    <reaction evidence="1">
        <text>ATP + protein L-histidine = ADP + protein N-phospho-L-histidine.</text>
        <dbReference type="EC" id="2.7.13.3"/>
    </reaction>
</comment>
<reference evidence="12 13" key="1">
    <citation type="submission" date="2023-10" db="EMBL/GenBank/DDBJ databases">
        <title>Screening of Alkalihalobacillus lindianensis BZ-TG-R113 and Its Alleviation of Salt Stress on Rapeseed Growth.</title>
        <authorList>
            <person name="Zhao B."/>
            <person name="Guo T."/>
        </authorList>
    </citation>
    <scope>NUCLEOTIDE SEQUENCE [LARGE SCALE GENOMIC DNA]</scope>
    <source>
        <strain evidence="12 13">BZ-TG-R113</strain>
    </source>
</reference>
<evidence type="ECO:0000256" key="3">
    <source>
        <dbReference type="ARBA" id="ARBA00022553"/>
    </source>
</evidence>
<feature type="transmembrane region" description="Helical" evidence="10">
    <location>
        <begin position="31"/>
        <end position="49"/>
    </location>
</feature>
<keyword evidence="9" id="KW-0175">Coiled coil</keyword>
<dbReference type="GO" id="GO:0016301">
    <property type="term" value="F:kinase activity"/>
    <property type="evidence" value="ECO:0007669"/>
    <property type="project" value="UniProtKB-KW"/>
</dbReference>
<keyword evidence="4" id="KW-0808">Transferase</keyword>
<organism evidence="12 13">
    <name type="scientific">Alkalihalophilus lindianensis</name>
    <dbReference type="NCBI Taxonomy" id="1630542"/>
    <lineage>
        <taxon>Bacteria</taxon>
        <taxon>Bacillati</taxon>
        <taxon>Bacillota</taxon>
        <taxon>Bacilli</taxon>
        <taxon>Bacillales</taxon>
        <taxon>Bacillaceae</taxon>
        <taxon>Alkalihalophilus</taxon>
    </lineage>
</organism>
<dbReference type="SUPFAM" id="SSF55874">
    <property type="entry name" value="ATPase domain of HSP90 chaperone/DNA topoisomerase II/histidine kinase"/>
    <property type="match status" value="1"/>
</dbReference>
<keyword evidence="10" id="KW-0812">Transmembrane</keyword>
<evidence type="ECO:0000259" key="11">
    <source>
        <dbReference type="Pfam" id="PF07730"/>
    </source>
</evidence>
<keyword evidence="10" id="KW-1133">Transmembrane helix</keyword>
<dbReference type="CDD" id="cd16917">
    <property type="entry name" value="HATPase_UhpB-NarQ-NarX-like"/>
    <property type="match status" value="1"/>
</dbReference>
<evidence type="ECO:0000256" key="9">
    <source>
        <dbReference type="SAM" id="Coils"/>
    </source>
</evidence>
<gene>
    <name evidence="12" type="ORF">RYX56_17205</name>
</gene>
<evidence type="ECO:0000313" key="13">
    <source>
        <dbReference type="Proteomes" id="UP001287282"/>
    </source>
</evidence>
<dbReference type="PANTHER" id="PTHR24421">
    <property type="entry name" value="NITRATE/NITRITE SENSOR PROTEIN NARX-RELATED"/>
    <property type="match status" value="1"/>
</dbReference>
<sequence length="380" mass="43145">MQLYWVWLGLLGGAWFFALHHLAAPSDEMPLRILGSAVFFALLFVSTLFKKNQLYFMLILSGVAIVAMLVLWPQQEGAANPYTLLIFSLLAGKALLHLSPWFASGFGLLLFVASLTPQFFGYSIFPPVFLALYTLSFSFAFIAFWKLYRDNREFTDRNEALISEYRKLKRRIAADEKHARQEERTQIARDIHDSVGHKLTALLMQLEVSRLQADEPTASQLQKLKELASESLEETRSAVKTLKQDEVGGLAAIINLIRKLEAENFLRIQFSLKPGALTVPLRNEQMIAVYRAVQEALTNMMRHSQGREVTIMFEAPAGEVFRFEVINPIKNEIPYTEGFGLQAMRERIERCGGQLEVYQSSSQFVVRGTLPIQDIEEGET</sequence>
<evidence type="ECO:0000256" key="7">
    <source>
        <dbReference type="ARBA" id="ARBA00022840"/>
    </source>
</evidence>
<dbReference type="Proteomes" id="UP001287282">
    <property type="component" value="Unassembled WGS sequence"/>
</dbReference>
<keyword evidence="7" id="KW-0067">ATP-binding</keyword>
<dbReference type="Gene3D" id="3.30.565.10">
    <property type="entry name" value="Histidine kinase-like ATPase, C-terminal domain"/>
    <property type="match status" value="1"/>
</dbReference>
<feature type="transmembrane region" description="Helical" evidence="10">
    <location>
        <begin position="55"/>
        <end position="72"/>
    </location>
</feature>
<dbReference type="InterPro" id="IPR036890">
    <property type="entry name" value="HATPase_C_sf"/>
</dbReference>
<dbReference type="EC" id="2.7.13.3" evidence="2"/>
<dbReference type="Pfam" id="PF07730">
    <property type="entry name" value="HisKA_3"/>
    <property type="match status" value="1"/>
</dbReference>
<feature type="transmembrane region" description="Helical" evidence="10">
    <location>
        <begin position="6"/>
        <end position="24"/>
    </location>
</feature>
<dbReference type="InterPro" id="IPR011712">
    <property type="entry name" value="Sig_transdc_His_kin_sub3_dim/P"/>
</dbReference>
<keyword evidence="8" id="KW-0902">Two-component regulatory system</keyword>
<dbReference type="EMBL" id="JAWJBA010000006">
    <property type="protein sequence ID" value="MDV2686109.1"/>
    <property type="molecule type" value="Genomic_DNA"/>
</dbReference>
<evidence type="ECO:0000256" key="5">
    <source>
        <dbReference type="ARBA" id="ARBA00022741"/>
    </source>
</evidence>
<evidence type="ECO:0000256" key="1">
    <source>
        <dbReference type="ARBA" id="ARBA00000085"/>
    </source>
</evidence>
<evidence type="ECO:0000256" key="2">
    <source>
        <dbReference type="ARBA" id="ARBA00012438"/>
    </source>
</evidence>
<dbReference type="Gene3D" id="1.20.5.1930">
    <property type="match status" value="1"/>
</dbReference>
<keyword evidence="3" id="KW-0597">Phosphoprotein</keyword>